<dbReference type="Gene3D" id="3.40.960.10">
    <property type="entry name" value="VSR Endonuclease"/>
    <property type="match status" value="1"/>
</dbReference>
<sequence length="73" mass="8198">MPIGPFVADFACPTRRLIIEVDGRTHAERPADDARRDAWFRREGWRVLRFSDDRVIGGLPLVVDAIAAALRAP</sequence>
<proteinExistence type="predicted"/>
<keyword evidence="2" id="KW-0255">Endonuclease</keyword>
<evidence type="ECO:0000313" key="3">
    <source>
        <dbReference type="Proteomes" id="UP001242480"/>
    </source>
</evidence>
<dbReference type="InterPro" id="IPR047216">
    <property type="entry name" value="Endonuclease_DUF559_bact"/>
</dbReference>
<evidence type="ECO:0000313" key="2">
    <source>
        <dbReference type="EMBL" id="MDQ0472870.1"/>
    </source>
</evidence>
<organism evidence="2 3">
    <name type="scientific">Labrys wisconsinensis</name>
    <dbReference type="NCBI Taxonomy" id="425677"/>
    <lineage>
        <taxon>Bacteria</taxon>
        <taxon>Pseudomonadati</taxon>
        <taxon>Pseudomonadota</taxon>
        <taxon>Alphaproteobacteria</taxon>
        <taxon>Hyphomicrobiales</taxon>
        <taxon>Xanthobacteraceae</taxon>
        <taxon>Labrys</taxon>
    </lineage>
</organism>
<dbReference type="RefSeq" id="WP_370882029.1">
    <property type="nucleotide sequence ID" value="NZ_JAUSVX010000014.1"/>
</dbReference>
<dbReference type="InterPro" id="IPR007569">
    <property type="entry name" value="DUF559"/>
</dbReference>
<dbReference type="EMBL" id="JAUSVX010000014">
    <property type="protein sequence ID" value="MDQ0472870.1"/>
    <property type="molecule type" value="Genomic_DNA"/>
</dbReference>
<dbReference type="PANTHER" id="PTHR38590:SF1">
    <property type="entry name" value="BLL0828 PROTEIN"/>
    <property type="match status" value="1"/>
</dbReference>
<evidence type="ECO:0000259" key="1">
    <source>
        <dbReference type="Pfam" id="PF04480"/>
    </source>
</evidence>
<dbReference type="Proteomes" id="UP001242480">
    <property type="component" value="Unassembled WGS sequence"/>
</dbReference>
<dbReference type="InterPro" id="IPR011335">
    <property type="entry name" value="Restrct_endonuc-II-like"/>
</dbReference>
<name>A0ABU0JF09_9HYPH</name>
<gene>
    <name evidence="2" type="ORF">QO011_005903</name>
</gene>
<dbReference type="SUPFAM" id="SSF52980">
    <property type="entry name" value="Restriction endonuclease-like"/>
    <property type="match status" value="1"/>
</dbReference>
<keyword evidence="2" id="KW-0540">Nuclease</keyword>
<dbReference type="PANTHER" id="PTHR38590">
    <property type="entry name" value="BLL0828 PROTEIN"/>
    <property type="match status" value="1"/>
</dbReference>
<keyword evidence="2" id="KW-0378">Hydrolase</keyword>
<dbReference type="GO" id="GO:0004519">
    <property type="term" value="F:endonuclease activity"/>
    <property type="evidence" value="ECO:0007669"/>
    <property type="project" value="UniProtKB-KW"/>
</dbReference>
<accession>A0ABU0JF09</accession>
<comment type="caution">
    <text evidence="2">The sequence shown here is derived from an EMBL/GenBank/DDBJ whole genome shotgun (WGS) entry which is preliminary data.</text>
</comment>
<keyword evidence="3" id="KW-1185">Reference proteome</keyword>
<dbReference type="Pfam" id="PF04480">
    <property type="entry name" value="DUF559"/>
    <property type="match status" value="1"/>
</dbReference>
<protein>
    <submittedName>
        <fullName evidence="2">Very-short-patch-repair endonuclease</fullName>
    </submittedName>
</protein>
<feature type="domain" description="DUF559" evidence="1">
    <location>
        <begin position="2"/>
        <end position="70"/>
    </location>
</feature>
<reference evidence="2 3" key="1">
    <citation type="submission" date="2023-07" db="EMBL/GenBank/DDBJ databases">
        <title>Genomic Encyclopedia of Type Strains, Phase IV (KMG-IV): sequencing the most valuable type-strain genomes for metagenomic binning, comparative biology and taxonomic classification.</title>
        <authorList>
            <person name="Goeker M."/>
        </authorList>
    </citation>
    <scope>NUCLEOTIDE SEQUENCE [LARGE SCALE GENOMIC DNA]</scope>
    <source>
        <strain evidence="2 3">DSM 19619</strain>
    </source>
</reference>